<feature type="transmembrane region" description="Helical" evidence="1">
    <location>
        <begin position="265"/>
        <end position="288"/>
    </location>
</feature>
<feature type="transmembrane region" description="Helical" evidence="1">
    <location>
        <begin position="138"/>
        <end position="154"/>
    </location>
</feature>
<dbReference type="RefSeq" id="WP_110794677.1">
    <property type="nucleotide sequence ID" value="NZ_KZ826481.1"/>
</dbReference>
<dbReference type="AlphaFoldDB" id="A0A2V4MQQ9"/>
<organism evidence="2 3">
    <name type="scientific">Litorivita pollutaquae</name>
    <dbReference type="NCBI Taxonomy" id="2200892"/>
    <lineage>
        <taxon>Bacteria</taxon>
        <taxon>Pseudomonadati</taxon>
        <taxon>Pseudomonadota</taxon>
        <taxon>Alphaproteobacteria</taxon>
        <taxon>Rhodobacterales</taxon>
        <taxon>Paracoccaceae</taxon>
        <taxon>Litorivita</taxon>
    </lineage>
</organism>
<keyword evidence="1" id="KW-0472">Membrane</keyword>
<dbReference type="InterPro" id="IPR010266">
    <property type="entry name" value="NnrS"/>
</dbReference>
<feature type="transmembrane region" description="Helical" evidence="1">
    <location>
        <begin position="54"/>
        <end position="72"/>
    </location>
</feature>
<accession>A0A2V4MQQ9</accession>
<keyword evidence="1" id="KW-1133">Transmembrane helix</keyword>
<feature type="transmembrane region" description="Helical" evidence="1">
    <location>
        <begin position="212"/>
        <end position="230"/>
    </location>
</feature>
<keyword evidence="1" id="KW-0812">Transmembrane</keyword>
<evidence type="ECO:0000313" key="3">
    <source>
        <dbReference type="Proteomes" id="UP000248012"/>
    </source>
</evidence>
<dbReference type="OrthoDB" id="9770040at2"/>
<protein>
    <submittedName>
        <fullName evidence="2">NnrS family protein</fullName>
    </submittedName>
</protein>
<reference evidence="2 3" key="1">
    <citation type="submission" date="2018-05" db="EMBL/GenBank/DDBJ databases">
        <title>Oceanovita maritima gen. nov., sp. nov., a marine bacterium in the family Rhodobacteraceae isolated from surface seawater of Lundu port Xiamen, China.</title>
        <authorList>
            <person name="Hetharua B.H."/>
            <person name="Min D."/>
            <person name="Liao H."/>
            <person name="Tian Y."/>
        </authorList>
    </citation>
    <scope>NUCLEOTIDE SEQUENCE [LARGE SCALE GENOMIC DNA]</scope>
    <source>
        <strain evidence="2 3">FSX-11</strain>
    </source>
</reference>
<dbReference type="Proteomes" id="UP000248012">
    <property type="component" value="Unassembled WGS sequence"/>
</dbReference>
<evidence type="ECO:0000313" key="2">
    <source>
        <dbReference type="EMBL" id="PYC49101.1"/>
    </source>
</evidence>
<feature type="transmembrane region" description="Helical" evidence="1">
    <location>
        <begin position="330"/>
        <end position="348"/>
    </location>
</feature>
<feature type="transmembrane region" description="Helical" evidence="1">
    <location>
        <begin position="236"/>
        <end position="258"/>
    </location>
</feature>
<keyword evidence="3" id="KW-1185">Reference proteome</keyword>
<feature type="transmembrane region" description="Helical" evidence="1">
    <location>
        <begin position="108"/>
        <end position="126"/>
    </location>
</feature>
<dbReference type="Pfam" id="PF05940">
    <property type="entry name" value="NnrS"/>
    <property type="match status" value="1"/>
</dbReference>
<gene>
    <name evidence="2" type="ORF">DI396_03330</name>
</gene>
<proteinExistence type="predicted"/>
<feature type="transmembrane region" description="Helical" evidence="1">
    <location>
        <begin position="84"/>
        <end position="102"/>
    </location>
</feature>
<feature type="transmembrane region" description="Helical" evidence="1">
    <location>
        <begin position="12"/>
        <end position="34"/>
    </location>
</feature>
<comment type="caution">
    <text evidence="2">The sequence shown here is derived from an EMBL/GenBank/DDBJ whole genome shotgun (WGS) entry which is preliminary data.</text>
</comment>
<feature type="transmembrane region" description="Helical" evidence="1">
    <location>
        <begin position="360"/>
        <end position="382"/>
    </location>
</feature>
<feature type="transmembrane region" description="Helical" evidence="1">
    <location>
        <begin position="294"/>
        <end position="318"/>
    </location>
</feature>
<feature type="transmembrane region" description="Helical" evidence="1">
    <location>
        <begin position="174"/>
        <end position="192"/>
    </location>
</feature>
<name>A0A2V4MQQ9_9RHOB</name>
<sequence length="398" mass="42361">MWRQLVSEGFRVFFLGAGVVALVSMALWLAYLGGLFPALDALPMPVQHWHGHELIFGYGGAALGGFFLTAVPNWTGAKAAPHRFIAMVAGVWLLGRLMILASGVVPPVMVGLVDLAFAPILAAKIATQLLRRPKPQNMVFLLFLILFWLANLRVHLDWMGMAWGDAGDGLRAGLMALAGMIAILGGRVTPAFTRNALHRAGIESIRPRDPKFFTPLIIVLAALLAASALVLPGTVFAAAIALCAGAVMLLRVVLWATWFQWGQPILWALHLSYGSVGFGLILTGAARIDLLAEIAALHFLAIGGVGGMTVAVMSRATLGHTGRPLEAPRGVVLAYWALPLAALLRWGAVQVTGDLSMLGLYGAGALWCAAYAGFLACLWPAFWHPRLPRAPVGRAPPA</sequence>
<dbReference type="EMBL" id="QFVT01000002">
    <property type="protein sequence ID" value="PYC49101.1"/>
    <property type="molecule type" value="Genomic_DNA"/>
</dbReference>
<evidence type="ECO:0000256" key="1">
    <source>
        <dbReference type="SAM" id="Phobius"/>
    </source>
</evidence>